<evidence type="ECO:0000313" key="9">
    <source>
        <dbReference type="Proteomes" id="UP000245523"/>
    </source>
</evidence>
<dbReference type="InterPro" id="IPR006638">
    <property type="entry name" value="Elp3/MiaA/NifB-like_rSAM"/>
</dbReference>
<sequence>MSAQKFYTTYKEFLAKVFPDFKRVRKLPLSGGMSCPNLDGSNGKGGCSYCNNKSFSPVWDKASVSVQEQIAEFLPRIRRKYKDAGILAYFQPYTNTYAPVERLREIYEPAFASNEIAGVAIGTRPDCVPDDVLELLAYENSRKPVILELGLQTANEETLKVIGRGHSVSDFCEASSRAHAAGLLVSSHVILGLPGENFRDFERTAEVIRETKMSAVKIHPLHIVRGTRLAESFARKEFELLSFDDYCKAVARFIQIVGKDVAIERFSGEAQNETLIAPDWCGDRNQIVSKVEEILSTSL</sequence>
<dbReference type="InterPro" id="IPR058240">
    <property type="entry name" value="rSAM_sf"/>
</dbReference>
<name>A0ABX5LK39_9BACT</name>
<dbReference type="EMBL" id="QGHD01000014">
    <property type="protein sequence ID" value="PWK98217.1"/>
    <property type="molecule type" value="Genomic_DNA"/>
</dbReference>
<protein>
    <recommendedName>
        <fullName evidence="7">Radical SAM core domain-containing protein</fullName>
    </recommendedName>
</protein>
<dbReference type="InterPro" id="IPR023404">
    <property type="entry name" value="rSAM_horseshoe"/>
</dbReference>
<keyword evidence="6" id="KW-0411">Iron-sulfur</keyword>
<keyword evidence="9" id="KW-1185">Reference proteome</keyword>
<dbReference type="Pfam" id="PF04055">
    <property type="entry name" value="Radical_SAM"/>
    <property type="match status" value="1"/>
</dbReference>
<comment type="cofactor">
    <cofactor evidence="1">
        <name>[4Fe-4S] cluster</name>
        <dbReference type="ChEBI" id="CHEBI:49883"/>
    </cofactor>
</comment>
<dbReference type="InterPro" id="IPR032432">
    <property type="entry name" value="Radical_SAM_C"/>
</dbReference>
<keyword evidence="3" id="KW-0949">S-adenosyl-L-methionine</keyword>
<dbReference type="CDD" id="cd01335">
    <property type="entry name" value="Radical_SAM"/>
    <property type="match status" value="1"/>
</dbReference>
<dbReference type="InterPro" id="IPR007197">
    <property type="entry name" value="rSAM"/>
</dbReference>
<dbReference type="InterPro" id="IPR039661">
    <property type="entry name" value="ELP3"/>
</dbReference>
<evidence type="ECO:0000256" key="6">
    <source>
        <dbReference type="ARBA" id="ARBA00023014"/>
    </source>
</evidence>
<dbReference type="PANTHER" id="PTHR11135">
    <property type="entry name" value="HISTONE ACETYLTRANSFERASE-RELATED"/>
    <property type="match status" value="1"/>
</dbReference>
<evidence type="ECO:0000256" key="1">
    <source>
        <dbReference type="ARBA" id="ARBA00001966"/>
    </source>
</evidence>
<reference evidence="8 9" key="1">
    <citation type="submission" date="2018-05" db="EMBL/GenBank/DDBJ databases">
        <title>Animal gut microbial communities from fecal samples from Wisconsin, USA.</title>
        <authorList>
            <person name="Neumann A."/>
        </authorList>
    </citation>
    <scope>NUCLEOTIDE SEQUENCE [LARGE SCALE GENOMIC DNA]</scope>
    <source>
        <strain evidence="8 9">UWS4</strain>
    </source>
</reference>
<dbReference type="InterPro" id="IPR005911">
    <property type="entry name" value="YhcC-like"/>
</dbReference>
<dbReference type="Pfam" id="PF16199">
    <property type="entry name" value="Radical_SAM_C"/>
    <property type="match status" value="1"/>
</dbReference>
<evidence type="ECO:0000313" key="8">
    <source>
        <dbReference type="EMBL" id="PWK98217.1"/>
    </source>
</evidence>
<accession>A0ABX5LK39</accession>
<comment type="caution">
    <text evidence="8">The sequence shown here is derived from an EMBL/GenBank/DDBJ whole genome shotgun (WGS) entry which is preliminary data.</text>
</comment>
<evidence type="ECO:0000259" key="7">
    <source>
        <dbReference type="PROSITE" id="PS51918"/>
    </source>
</evidence>
<organism evidence="8 9">
    <name type="scientific">Hallerella porci</name>
    <dbReference type="NCBI Taxonomy" id="1945871"/>
    <lineage>
        <taxon>Bacteria</taxon>
        <taxon>Pseudomonadati</taxon>
        <taxon>Fibrobacterota</taxon>
        <taxon>Fibrobacteria</taxon>
        <taxon>Fibrobacterales</taxon>
        <taxon>Fibrobacteraceae</taxon>
        <taxon>Hallerella</taxon>
    </lineage>
</organism>
<dbReference type="Proteomes" id="UP000245523">
    <property type="component" value="Unassembled WGS sequence"/>
</dbReference>
<dbReference type="PANTHER" id="PTHR11135:SF1">
    <property type="entry name" value="PROTEIN YHCC"/>
    <property type="match status" value="1"/>
</dbReference>
<keyword evidence="4" id="KW-0479">Metal-binding</keyword>
<dbReference type="SFLD" id="SFLDG01091">
    <property type="entry name" value="uncharacterized_CHP01210-like"/>
    <property type="match status" value="1"/>
</dbReference>
<evidence type="ECO:0000256" key="2">
    <source>
        <dbReference type="ARBA" id="ARBA00022485"/>
    </source>
</evidence>
<dbReference type="NCBIfam" id="TIGR01212">
    <property type="entry name" value="TIGR01212 family radical SAM protein"/>
    <property type="match status" value="1"/>
</dbReference>
<feature type="domain" description="Radical SAM core" evidence="7">
    <location>
        <begin position="19"/>
        <end position="260"/>
    </location>
</feature>
<dbReference type="RefSeq" id="WP_106198682.1">
    <property type="nucleotide sequence ID" value="NZ_JAXEIU010000032.1"/>
</dbReference>
<dbReference type="Gene3D" id="3.80.30.20">
    <property type="entry name" value="tm_1862 like domain"/>
    <property type="match status" value="1"/>
</dbReference>
<proteinExistence type="predicted"/>
<dbReference type="SFLD" id="SFLDG01086">
    <property type="entry name" value="elongater_protein-like"/>
    <property type="match status" value="1"/>
</dbReference>
<keyword evidence="5" id="KW-0408">Iron</keyword>
<gene>
    <name evidence="8" type="ORF">B0H50_11424</name>
</gene>
<evidence type="ECO:0000256" key="3">
    <source>
        <dbReference type="ARBA" id="ARBA00022691"/>
    </source>
</evidence>
<dbReference type="PROSITE" id="PS51918">
    <property type="entry name" value="RADICAL_SAM"/>
    <property type="match status" value="1"/>
</dbReference>
<keyword evidence="2" id="KW-0004">4Fe-4S</keyword>
<dbReference type="SUPFAM" id="SSF102114">
    <property type="entry name" value="Radical SAM enzymes"/>
    <property type="match status" value="1"/>
</dbReference>
<evidence type="ECO:0000256" key="4">
    <source>
        <dbReference type="ARBA" id="ARBA00022723"/>
    </source>
</evidence>
<evidence type="ECO:0000256" key="5">
    <source>
        <dbReference type="ARBA" id="ARBA00023004"/>
    </source>
</evidence>
<dbReference type="SMART" id="SM00729">
    <property type="entry name" value="Elp3"/>
    <property type="match status" value="1"/>
</dbReference>
<dbReference type="SFLD" id="SFLDS00029">
    <property type="entry name" value="Radical_SAM"/>
    <property type="match status" value="1"/>
</dbReference>